<sequence>MDMVMQLSSERERIQVQLYSLAKENEKLRVNQCSEGSKYQRNGTYAGDKELPSNTDGGGIEALAESLQAEFLSESEKSSMNTEISWASNLRCIPVFAAAFVLFLSFFVLELLLKEK</sequence>
<reference evidence="2 3" key="1">
    <citation type="journal article" date="2020" name="BMC Genomics">
        <title>Intraspecific diversification of the crop wild relative Brassica cretica Lam. using demographic model selection.</title>
        <authorList>
            <person name="Kioukis A."/>
            <person name="Michalopoulou V.A."/>
            <person name="Briers L."/>
            <person name="Pirintsos S."/>
            <person name="Studholme D.J."/>
            <person name="Pavlidis P."/>
            <person name="Sarris P.F."/>
        </authorList>
    </citation>
    <scope>NUCLEOTIDE SEQUENCE [LARGE SCALE GENOMIC DNA]</scope>
    <source>
        <strain evidence="3">cv. PFS-1207/04</strain>
    </source>
</reference>
<keyword evidence="1" id="KW-0812">Transmembrane</keyword>
<dbReference type="EMBL" id="QGKV02001556">
    <property type="protein sequence ID" value="KAF3520538.1"/>
    <property type="molecule type" value="Genomic_DNA"/>
</dbReference>
<keyword evidence="1" id="KW-0472">Membrane</keyword>
<dbReference type="PANTHER" id="PTHR35705:SF2">
    <property type="entry name" value="WPP DOMAIN-INTERACTING TAIL-ANCHORED PROTEIN 2"/>
    <property type="match status" value="1"/>
</dbReference>
<comment type="caution">
    <text evidence="2">The sequence shown here is derived from an EMBL/GenBank/DDBJ whole genome shotgun (WGS) entry which is preliminary data.</text>
</comment>
<gene>
    <name evidence="2" type="ORF">DY000_02063385</name>
</gene>
<evidence type="ECO:0000313" key="3">
    <source>
        <dbReference type="Proteomes" id="UP000266723"/>
    </source>
</evidence>
<feature type="transmembrane region" description="Helical" evidence="1">
    <location>
        <begin position="93"/>
        <end position="113"/>
    </location>
</feature>
<dbReference type="InterPro" id="IPR039976">
    <property type="entry name" value="WIT1/WIT2"/>
</dbReference>
<name>A0ABQ7B2U0_BRACR</name>
<keyword evidence="3" id="KW-1185">Reference proteome</keyword>
<proteinExistence type="predicted"/>
<dbReference type="PANTHER" id="PTHR35705">
    <property type="entry name" value="WPP DOMAIN-INTERACTING TAIL-ANCHORED PROTEIN 1"/>
    <property type="match status" value="1"/>
</dbReference>
<dbReference type="Proteomes" id="UP000266723">
    <property type="component" value="Unassembled WGS sequence"/>
</dbReference>
<evidence type="ECO:0000256" key="1">
    <source>
        <dbReference type="SAM" id="Phobius"/>
    </source>
</evidence>
<accession>A0ABQ7B2U0</accession>
<evidence type="ECO:0000313" key="2">
    <source>
        <dbReference type="EMBL" id="KAF3520538.1"/>
    </source>
</evidence>
<protein>
    <submittedName>
        <fullName evidence="2">Uncharacterized protein</fullName>
    </submittedName>
</protein>
<keyword evidence="1" id="KW-1133">Transmembrane helix</keyword>
<organism evidence="2 3">
    <name type="scientific">Brassica cretica</name>
    <name type="common">Mustard</name>
    <dbReference type="NCBI Taxonomy" id="69181"/>
    <lineage>
        <taxon>Eukaryota</taxon>
        <taxon>Viridiplantae</taxon>
        <taxon>Streptophyta</taxon>
        <taxon>Embryophyta</taxon>
        <taxon>Tracheophyta</taxon>
        <taxon>Spermatophyta</taxon>
        <taxon>Magnoliopsida</taxon>
        <taxon>eudicotyledons</taxon>
        <taxon>Gunneridae</taxon>
        <taxon>Pentapetalae</taxon>
        <taxon>rosids</taxon>
        <taxon>malvids</taxon>
        <taxon>Brassicales</taxon>
        <taxon>Brassicaceae</taxon>
        <taxon>Brassiceae</taxon>
        <taxon>Brassica</taxon>
    </lineage>
</organism>